<dbReference type="InterPro" id="IPR050757">
    <property type="entry name" value="Collagen_mod_GT25"/>
</dbReference>
<comment type="cofactor">
    <cofactor evidence="1">
        <name>Fe(2+)</name>
        <dbReference type="ChEBI" id="CHEBI:29033"/>
    </cofactor>
</comment>
<evidence type="ECO:0000256" key="11">
    <source>
        <dbReference type="ARBA" id="ARBA00023002"/>
    </source>
</evidence>
<reference evidence="18" key="1">
    <citation type="submission" date="2017-02" db="UniProtKB">
        <authorList>
            <consortium name="WormBaseParasite"/>
        </authorList>
    </citation>
    <scope>IDENTIFICATION</scope>
</reference>
<dbReference type="GO" id="GO:0008475">
    <property type="term" value="F:procollagen-lysine 5-dioxygenase activity"/>
    <property type="evidence" value="ECO:0007669"/>
    <property type="project" value="UniProtKB-EC"/>
</dbReference>
<evidence type="ECO:0000259" key="16">
    <source>
        <dbReference type="PROSITE" id="PS51471"/>
    </source>
</evidence>
<evidence type="ECO:0000313" key="17">
    <source>
        <dbReference type="Proteomes" id="UP000038045"/>
    </source>
</evidence>
<keyword evidence="9" id="KW-0847">Vitamin C</keyword>
<evidence type="ECO:0000313" key="18">
    <source>
        <dbReference type="WBParaSite" id="PTRK_0000406300.1"/>
    </source>
</evidence>
<dbReference type="Gene3D" id="2.60.120.620">
    <property type="entry name" value="q2cbj1_9rhob like domain"/>
    <property type="match status" value="1"/>
</dbReference>
<keyword evidence="7" id="KW-0732">Signal</keyword>
<evidence type="ECO:0000256" key="1">
    <source>
        <dbReference type="ARBA" id="ARBA00001954"/>
    </source>
</evidence>
<name>A0A0N4Z9N2_PARTI</name>
<comment type="subcellular location">
    <subcellularLocation>
        <location evidence="3">Endoplasmic reticulum membrane</location>
        <topology evidence="3">Peripheral membrane protein</topology>
        <orientation evidence="3">Lumenal side</orientation>
    </subcellularLocation>
    <subcellularLocation>
        <location evidence="4">Rough endoplasmic reticulum</location>
    </subcellularLocation>
</comment>
<evidence type="ECO:0000256" key="12">
    <source>
        <dbReference type="ARBA" id="ARBA00023004"/>
    </source>
</evidence>
<evidence type="ECO:0000256" key="4">
    <source>
        <dbReference type="ARBA" id="ARBA00004427"/>
    </source>
</evidence>
<dbReference type="AlphaFoldDB" id="A0A0N4Z9N2"/>
<dbReference type="PANTHER" id="PTHR10730:SF45">
    <property type="entry name" value="PROCOLLAGEN-LYSINE,2-OXOGLUTARATE 5-DIOXYGENASE"/>
    <property type="match status" value="1"/>
</dbReference>
<keyword evidence="8" id="KW-0256">Endoplasmic reticulum</keyword>
<comment type="catalytic activity">
    <reaction evidence="15">
        <text>L-lysyl-[collagen] + 2-oxoglutarate + O2 = (5R)-5-hydroxy-L-lysyl-[collagen] + succinate + CO2</text>
        <dbReference type="Rhea" id="RHEA:16569"/>
        <dbReference type="Rhea" id="RHEA-COMP:12751"/>
        <dbReference type="Rhea" id="RHEA-COMP:12752"/>
        <dbReference type="ChEBI" id="CHEBI:15379"/>
        <dbReference type="ChEBI" id="CHEBI:16526"/>
        <dbReference type="ChEBI" id="CHEBI:16810"/>
        <dbReference type="ChEBI" id="CHEBI:29969"/>
        <dbReference type="ChEBI" id="CHEBI:30031"/>
        <dbReference type="ChEBI" id="CHEBI:133442"/>
        <dbReference type="EC" id="1.14.11.4"/>
    </reaction>
</comment>
<sequence length="698" mass="81574">MTDGLMRLVDSAKKFNINLNIIGLGEKWEGGNMENGEGGGHKIHLLRKELEKYKEEKDLVVVFMDAYDVLFTASPNKILEHFLYEYKDNRVVFSAEGFCWPDKSLASKYPVVKFGKRYLNSGLYMGYANEIYEILNYGKDIKYDDDDQLFFTKIYLNEELRSKHKMTLDSMSFIFQNLNGVKEDVFIEYNQQGNGMINNIIYNTHPILIHGNGPSKLHLNSLSNYVPGKQSNIDGCLYCNELQVDRNKVVLPSISVALFIYKPIPFIEEFLQSFSNISYEKDKINLFIYCNQDFNSDDISNFVDKFTNEYKSINVINGDYTKNERDAREESLIWANELNNEYYFSLDGDAHVTNRDILIDLIYKSQKMNYGVLSPMMTQIGKLFSNFWGAINNDGYYARSDNYMSIVNYDKIGVWNVPFISSAILIKGNYIKKILKAFHVYKQYDPDMSFCAHLRDKGIFMYTVNTESYGFLVDSDDFKTYGDRKHPEMYTIFTNRKLWENRYLHPEYRHYLEPDVEVPQPCTDVFDYPLMSERFCKEMIEEMEYYGQWSSGTNEDKRLQGGYENVPTRDIHMNQIEFDRQWLFFLDEFVRPMQEKIFIGYYHVPVESNMMFVARYRPDEQSSLRPHHDASTFSVDIALNKAGVDYEGGGVKYIRQNCIVPADQVGWTAMFPGRLTHMHEGLPTTKGTRYILVSFINP</sequence>
<dbReference type="InterPro" id="IPR005123">
    <property type="entry name" value="Oxoglu/Fe-dep_dioxygenase_dom"/>
</dbReference>
<evidence type="ECO:0000256" key="5">
    <source>
        <dbReference type="ARBA" id="ARBA00012264"/>
    </source>
</evidence>
<keyword evidence="10" id="KW-0223">Dioxygenase</keyword>
<keyword evidence="12" id="KW-0408">Iron</keyword>
<evidence type="ECO:0000256" key="2">
    <source>
        <dbReference type="ARBA" id="ARBA00001961"/>
    </source>
</evidence>
<accession>A0A0N4Z9N2</accession>
<evidence type="ECO:0000256" key="9">
    <source>
        <dbReference type="ARBA" id="ARBA00022896"/>
    </source>
</evidence>
<proteinExistence type="predicted"/>
<dbReference type="GO" id="GO:0031418">
    <property type="term" value="F:L-ascorbic acid binding"/>
    <property type="evidence" value="ECO:0007669"/>
    <property type="project" value="UniProtKB-KW"/>
</dbReference>
<dbReference type="GO" id="GO:0005506">
    <property type="term" value="F:iron ion binding"/>
    <property type="evidence" value="ECO:0007669"/>
    <property type="project" value="InterPro"/>
</dbReference>
<evidence type="ECO:0000256" key="6">
    <source>
        <dbReference type="ARBA" id="ARBA00022723"/>
    </source>
</evidence>
<evidence type="ECO:0000256" key="14">
    <source>
        <dbReference type="ARBA" id="ARBA00023180"/>
    </source>
</evidence>
<keyword evidence="14" id="KW-0325">Glycoprotein</keyword>
<dbReference type="EC" id="1.14.11.4" evidence="5"/>
<dbReference type="InterPro" id="IPR006620">
    <property type="entry name" value="Pro_4_hyd_alph"/>
</dbReference>
<comment type="cofactor">
    <cofactor evidence="2">
        <name>L-ascorbate</name>
        <dbReference type="ChEBI" id="CHEBI:38290"/>
    </cofactor>
</comment>
<dbReference type="PROSITE" id="PS51471">
    <property type="entry name" value="FE2OG_OXY"/>
    <property type="match status" value="1"/>
</dbReference>
<dbReference type="GO" id="GO:0005789">
    <property type="term" value="C:endoplasmic reticulum membrane"/>
    <property type="evidence" value="ECO:0007669"/>
    <property type="project" value="UniProtKB-SubCell"/>
</dbReference>
<evidence type="ECO:0000256" key="3">
    <source>
        <dbReference type="ARBA" id="ARBA00004367"/>
    </source>
</evidence>
<feature type="domain" description="Fe2OG dioxygenase" evidence="16">
    <location>
        <begin position="607"/>
        <end position="698"/>
    </location>
</feature>
<dbReference type="SUPFAM" id="SSF53448">
    <property type="entry name" value="Nucleotide-diphospho-sugar transferases"/>
    <property type="match status" value="1"/>
</dbReference>
<keyword evidence="6" id="KW-0479">Metal-binding</keyword>
<evidence type="ECO:0000256" key="13">
    <source>
        <dbReference type="ARBA" id="ARBA00023136"/>
    </source>
</evidence>
<dbReference type="WBParaSite" id="PTRK_0000406300.1">
    <property type="protein sequence ID" value="PTRK_0000406300.1"/>
    <property type="gene ID" value="PTRK_0000406300"/>
</dbReference>
<dbReference type="STRING" id="131310.A0A0N4Z9N2"/>
<dbReference type="InterPro" id="IPR029044">
    <property type="entry name" value="Nucleotide-diphossugar_trans"/>
</dbReference>
<keyword evidence="17" id="KW-1185">Reference proteome</keyword>
<keyword evidence="13" id="KW-0472">Membrane</keyword>
<dbReference type="PANTHER" id="PTHR10730">
    <property type="entry name" value="PROCOLLAGEN-LYSINE,2-OXOGLUTARATE 5-DIOXYGENASE/GLYCOSYLTRANSFERASE 25 FAMILY MEMBER"/>
    <property type="match status" value="1"/>
</dbReference>
<keyword evidence="11" id="KW-0560">Oxidoreductase</keyword>
<dbReference type="Pfam" id="PF03171">
    <property type="entry name" value="2OG-FeII_Oxy"/>
    <property type="match status" value="1"/>
</dbReference>
<evidence type="ECO:0000256" key="8">
    <source>
        <dbReference type="ARBA" id="ARBA00022824"/>
    </source>
</evidence>
<dbReference type="InterPro" id="IPR057589">
    <property type="entry name" value="GT_PLOD"/>
</dbReference>
<dbReference type="Pfam" id="PF25342">
    <property type="entry name" value="GT_PLOD"/>
    <property type="match status" value="1"/>
</dbReference>
<evidence type="ECO:0000256" key="15">
    <source>
        <dbReference type="ARBA" id="ARBA00047930"/>
    </source>
</evidence>
<dbReference type="GO" id="GO:0005791">
    <property type="term" value="C:rough endoplasmic reticulum"/>
    <property type="evidence" value="ECO:0007669"/>
    <property type="project" value="UniProtKB-SubCell"/>
</dbReference>
<dbReference type="InterPro" id="IPR044861">
    <property type="entry name" value="IPNS-like_FE2OG_OXY"/>
</dbReference>
<dbReference type="PROSITE" id="PS01325">
    <property type="entry name" value="LYS_HYDROXYLASE"/>
    <property type="match status" value="1"/>
</dbReference>
<dbReference type="Proteomes" id="UP000038045">
    <property type="component" value="Unplaced"/>
</dbReference>
<organism evidence="17 18">
    <name type="scientific">Parastrongyloides trichosuri</name>
    <name type="common">Possum-specific nematode worm</name>
    <dbReference type="NCBI Taxonomy" id="131310"/>
    <lineage>
        <taxon>Eukaryota</taxon>
        <taxon>Metazoa</taxon>
        <taxon>Ecdysozoa</taxon>
        <taxon>Nematoda</taxon>
        <taxon>Chromadorea</taxon>
        <taxon>Rhabditida</taxon>
        <taxon>Tylenchina</taxon>
        <taxon>Panagrolaimomorpha</taxon>
        <taxon>Strongyloidoidea</taxon>
        <taxon>Strongyloididae</taxon>
        <taxon>Parastrongyloides</taxon>
    </lineage>
</organism>
<dbReference type="InterPro" id="IPR001006">
    <property type="entry name" value="Procol_lys_dOase"/>
</dbReference>
<protein>
    <recommendedName>
        <fullName evidence="5">procollagen-lysine 5-dioxygenase</fullName>
        <ecNumber evidence="5">1.14.11.4</ecNumber>
    </recommendedName>
</protein>
<evidence type="ECO:0000256" key="10">
    <source>
        <dbReference type="ARBA" id="ARBA00022964"/>
    </source>
</evidence>
<dbReference type="SMART" id="SM00702">
    <property type="entry name" value="P4Hc"/>
    <property type="match status" value="1"/>
</dbReference>
<evidence type="ECO:0000256" key="7">
    <source>
        <dbReference type="ARBA" id="ARBA00022729"/>
    </source>
</evidence>